<sequence length="97" mass="11432">MPIWHSVRSFQLHAPFTFFIIFREILRQDFPFDRIIKMELNGKSMVSANVIYLSTILGRDEQVVAHKCDWKCVLCVFVNVENKFSEQNEVILRRGNA</sequence>
<protein>
    <submittedName>
        <fullName evidence="2">Uncharacterized protein LOC111467357 isoform X3</fullName>
    </submittedName>
</protein>
<reference evidence="2" key="1">
    <citation type="submission" date="2025-08" db="UniProtKB">
        <authorList>
            <consortium name="RefSeq"/>
        </authorList>
    </citation>
    <scope>IDENTIFICATION</scope>
    <source>
        <tissue evidence="2">Young leaves</tissue>
    </source>
</reference>
<keyword evidence="1" id="KW-1185">Reference proteome</keyword>
<evidence type="ECO:0000313" key="2">
    <source>
        <dbReference type="RefSeq" id="XP_022967987.1"/>
    </source>
</evidence>
<evidence type="ECO:0000313" key="1">
    <source>
        <dbReference type="Proteomes" id="UP000504608"/>
    </source>
</evidence>
<proteinExistence type="predicted"/>
<gene>
    <name evidence="2" type="primary">LOC111467357</name>
</gene>
<dbReference type="AlphaFoldDB" id="A0A6J1HS98"/>
<dbReference type="RefSeq" id="XP_022967987.1">
    <property type="nucleotide sequence ID" value="XM_023112219.1"/>
</dbReference>
<accession>A0A6J1HS98</accession>
<organism evidence="1 2">
    <name type="scientific">Cucurbita maxima</name>
    <name type="common">Pumpkin</name>
    <name type="synonym">Winter squash</name>
    <dbReference type="NCBI Taxonomy" id="3661"/>
    <lineage>
        <taxon>Eukaryota</taxon>
        <taxon>Viridiplantae</taxon>
        <taxon>Streptophyta</taxon>
        <taxon>Embryophyta</taxon>
        <taxon>Tracheophyta</taxon>
        <taxon>Spermatophyta</taxon>
        <taxon>Magnoliopsida</taxon>
        <taxon>eudicotyledons</taxon>
        <taxon>Gunneridae</taxon>
        <taxon>Pentapetalae</taxon>
        <taxon>rosids</taxon>
        <taxon>fabids</taxon>
        <taxon>Cucurbitales</taxon>
        <taxon>Cucurbitaceae</taxon>
        <taxon>Cucurbiteae</taxon>
        <taxon>Cucurbita</taxon>
    </lineage>
</organism>
<dbReference type="Proteomes" id="UP000504608">
    <property type="component" value="Unplaced"/>
</dbReference>
<name>A0A6J1HS98_CUCMA</name>
<dbReference type="GeneID" id="111467357"/>